<protein>
    <submittedName>
        <fullName evidence="3">Tyrosine-type recombinase/integrase</fullName>
    </submittedName>
</protein>
<feature type="non-terminal residue" evidence="3">
    <location>
        <position position="1"/>
    </location>
</feature>
<organism evidence="3 4">
    <name type="scientific">Acidimicrobium ferrooxidans</name>
    <dbReference type="NCBI Taxonomy" id="53635"/>
    <lineage>
        <taxon>Bacteria</taxon>
        <taxon>Bacillati</taxon>
        <taxon>Actinomycetota</taxon>
        <taxon>Acidimicrobiia</taxon>
        <taxon>Acidimicrobiales</taxon>
        <taxon>Acidimicrobiaceae</taxon>
        <taxon>Acidimicrobium</taxon>
    </lineage>
</organism>
<proteinExistence type="predicted"/>
<keyword evidence="4" id="KW-1185">Reference proteome</keyword>
<dbReference type="InterPro" id="IPR050090">
    <property type="entry name" value="Tyrosine_recombinase_XerCD"/>
</dbReference>
<dbReference type="SUPFAM" id="SSF56349">
    <property type="entry name" value="DNA breaking-rejoining enzymes"/>
    <property type="match status" value="1"/>
</dbReference>
<sequence>VVRGFARYLSAFDPATEVPPTGLLPPGTRRITPYLFSEADIDVLLAAADRLTTALSADTFHSVIALLSVTGMRVGETAGLDRADIDWEEGLITIRHAKFDKSRQIPVHGTTMAALAGYAQRRDAALAAKGKANGPSFFVSNTGTRLTAQRISTNIGFLIRETDLWNTSTGRRPRAHDLRHSFAVRTLLDWYRTGADVNQRLPLLSTYLGHVKPAHTYWYLHAAPELMALAAQRLDEYRQDKP</sequence>
<evidence type="ECO:0000313" key="4">
    <source>
        <dbReference type="Proteomes" id="UP000724964"/>
    </source>
</evidence>
<dbReference type="Pfam" id="PF00589">
    <property type="entry name" value="Phage_integrase"/>
    <property type="match status" value="1"/>
</dbReference>
<keyword evidence="1" id="KW-0233">DNA recombination</keyword>
<accession>A0ABS3APP9</accession>
<dbReference type="InterPro" id="IPR011010">
    <property type="entry name" value="DNA_brk_join_enz"/>
</dbReference>
<comment type="caution">
    <text evidence="3">The sequence shown here is derived from an EMBL/GenBank/DDBJ whole genome shotgun (WGS) entry which is preliminary data.</text>
</comment>
<name>A0ABS3APP9_9ACTN</name>
<feature type="domain" description="Tyr recombinase" evidence="2">
    <location>
        <begin position="30"/>
        <end position="232"/>
    </location>
</feature>
<dbReference type="PANTHER" id="PTHR30349:SF81">
    <property type="entry name" value="TYROSINE RECOMBINASE XERC"/>
    <property type="match status" value="1"/>
</dbReference>
<reference evidence="3" key="1">
    <citation type="submission" date="2021-02" db="EMBL/GenBank/DDBJ databases">
        <title>Activity-based single-cell genomes from oceanic crustal fluid captures similar information to metagenomic and metatranscriptomic surveys with orders of magnitude less sampling.</title>
        <authorList>
            <person name="D'Angelo T.S."/>
            <person name="Orcutt B.N."/>
        </authorList>
    </citation>
    <scope>NUCLEOTIDE SEQUENCE [LARGE SCALE GENOMIC DNA]</scope>
    <source>
        <strain evidence="3">AH-315-J10</strain>
    </source>
</reference>
<evidence type="ECO:0000259" key="2">
    <source>
        <dbReference type="PROSITE" id="PS51898"/>
    </source>
</evidence>
<evidence type="ECO:0000256" key="1">
    <source>
        <dbReference type="ARBA" id="ARBA00023172"/>
    </source>
</evidence>
<dbReference type="InterPro" id="IPR002104">
    <property type="entry name" value="Integrase_catalytic"/>
</dbReference>
<dbReference type="PANTHER" id="PTHR30349">
    <property type="entry name" value="PHAGE INTEGRASE-RELATED"/>
    <property type="match status" value="1"/>
</dbReference>
<dbReference type="EMBL" id="JAFIUH010000013">
    <property type="protein sequence ID" value="MBN4059667.1"/>
    <property type="molecule type" value="Genomic_DNA"/>
</dbReference>
<dbReference type="Gene3D" id="1.10.443.10">
    <property type="entry name" value="Intergrase catalytic core"/>
    <property type="match status" value="1"/>
</dbReference>
<gene>
    <name evidence="3" type="ORF">JYT35_00955</name>
</gene>
<dbReference type="InterPro" id="IPR013762">
    <property type="entry name" value="Integrase-like_cat_sf"/>
</dbReference>
<dbReference type="Proteomes" id="UP000724964">
    <property type="component" value="Unassembled WGS sequence"/>
</dbReference>
<dbReference type="PROSITE" id="PS51898">
    <property type="entry name" value="TYR_RECOMBINASE"/>
    <property type="match status" value="1"/>
</dbReference>
<evidence type="ECO:0000313" key="3">
    <source>
        <dbReference type="EMBL" id="MBN4059667.1"/>
    </source>
</evidence>